<evidence type="ECO:0000313" key="1">
    <source>
        <dbReference type="EMBL" id="XRI78471.1"/>
    </source>
</evidence>
<reference evidence="1 2" key="1">
    <citation type="journal article" date="2019" name="Int. J. Syst. Evol. Microbiol.">
        <title>Acidithiobacillus sulfuriphilus sp. nov.: an extremely acidophilic sulfur-oxidizing chemolithotroph isolated from a neutral pH environment.</title>
        <authorList>
            <person name="Falagan C."/>
            <person name="Moya-Beltran A."/>
            <person name="Castro M."/>
            <person name="Quatrini R."/>
            <person name="Johnson D.B."/>
        </authorList>
    </citation>
    <scope>NUCLEOTIDE SEQUENCE [LARGE SCALE GENOMIC DNA]</scope>
    <source>
        <strain evidence="1 2">CJ-2</strain>
    </source>
</reference>
<organism evidence="1 2">
    <name type="scientific">Acidithiobacillus sulfuriphilus</name>
    <dbReference type="NCBI Taxonomy" id="1867749"/>
    <lineage>
        <taxon>Bacteria</taxon>
        <taxon>Pseudomonadati</taxon>
        <taxon>Pseudomonadota</taxon>
        <taxon>Acidithiobacillia</taxon>
        <taxon>Acidithiobacillales</taxon>
        <taxon>Acidithiobacillaceae</taxon>
        <taxon>Acidithiobacillus</taxon>
    </lineage>
</organism>
<dbReference type="Proteomes" id="UP000271650">
    <property type="component" value="Chromosome"/>
</dbReference>
<keyword evidence="2" id="KW-1185">Reference proteome</keyword>
<dbReference type="EMBL" id="CP127527">
    <property type="protein sequence ID" value="XRI78471.1"/>
    <property type="molecule type" value="Genomic_DNA"/>
</dbReference>
<name>A0ACD5HT66_9PROT</name>
<sequence>MPARCAESTSTDGELVAEEIEGMAEKGLHEVGNHQEELLMHLIKWRWQPGEHVSPNWQSAVLEPRRELARILEDSRNLISYMKEPVARVWVWSKVIDVKHLPNAGIPS</sequence>
<gene>
    <name evidence="1" type="ORF">EC580_005830</name>
</gene>
<protein>
    <submittedName>
        <fullName evidence="1">DUF29 family protein</fullName>
    </submittedName>
</protein>
<evidence type="ECO:0000313" key="2">
    <source>
        <dbReference type="Proteomes" id="UP000271650"/>
    </source>
</evidence>
<proteinExistence type="predicted"/>
<accession>A0ACD5HT66</accession>